<dbReference type="Gene3D" id="3.40.50.10810">
    <property type="entry name" value="Tandem AAA-ATPase domain"/>
    <property type="match status" value="1"/>
</dbReference>
<gene>
    <name evidence="4" type="ORF">MM415A01388_0008</name>
</gene>
<dbReference type="SMART" id="SM00487">
    <property type="entry name" value="DEXDc"/>
    <property type="match status" value="1"/>
</dbReference>
<evidence type="ECO:0000259" key="2">
    <source>
        <dbReference type="PROSITE" id="PS51192"/>
    </source>
</evidence>
<dbReference type="InterPro" id="IPR038718">
    <property type="entry name" value="SNF2-like_sf"/>
</dbReference>
<dbReference type="PANTHER" id="PTHR45766:SF6">
    <property type="entry name" value="SWI_SNF-RELATED MATRIX-ASSOCIATED ACTIN-DEPENDENT REGULATOR OF CHROMATIN SUBFAMILY A-LIKE PROTEIN 1"/>
    <property type="match status" value="1"/>
</dbReference>
<keyword evidence="4" id="KW-0547">Nucleotide-binding</keyword>
<dbReference type="InterPro" id="IPR014001">
    <property type="entry name" value="Helicase_ATP-bd"/>
</dbReference>
<organism evidence="4">
    <name type="scientific">viral metagenome</name>
    <dbReference type="NCBI Taxonomy" id="1070528"/>
    <lineage>
        <taxon>unclassified sequences</taxon>
        <taxon>metagenomes</taxon>
        <taxon>organismal metagenomes</taxon>
    </lineage>
</organism>
<dbReference type="SMART" id="SM00490">
    <property type="entry name" value="HELICc"/>
    <property type="match status" value="1"/>
</dbReference>
<dbReference type="InterPro" id="IPR027417">
    <property type="entry name" value="P-loop_NTPase"/>
</dbReference>
<dbReference type="PANTHER" id="PTHR45766">
    <property type="entry name" value="DNA ANNEALING HELICASE AND ENDONUCLEASE ZRANB3 FAMILY MEMBER"/>
    <property type="match status" value="1"/>
</dbReference>
<dbReference type="GO" id="GO:0005524">
    <property type="term" value="F:ATP binding"/>
    <property type="evidence" value="ECO:0007669"/>
    <property type="project" value="InterPro"/>
</dbReference>
<sequence>MSEAISALFGKTKSFIEYEKDIQKCCEAFGLPKDAYLMEHQKKAVEISTVEPRWCFFHDTGTGKTLTAIEIIKKKMVKSLVVTKKDLVGVWLDEIAHWAPQLKATTTNLHDLWGGRGNLAGSTKFLNSLKSCRVGIVNYESFKRMYNDLVKARFQMVILDESSVIKNQKSEIAKKVTIFCKGIPYIYELTGTPAPNGEFEYFTQVRLVSDVFGRKYEAFRTRFFFQFGPYGWKLYPHRREEFLTKLKSCSHTVLREDVLDLPERTFNIREVALSGPEIKAYNEMKKHLIIEIEEKQYTAATSAVKLMKLREVTSGFIMEKYQTIENGVKVWRENKALIGKSKLDALSTLLEEIGNHQAVIWCCFNVEAAQIQKALASKCVRVDGTTPDNIRSQYLQNFKSGKTQYLLSKTSSLGHGHTWVNCQYMIFYSIDYNAETHSQGQDRIYRKGQDKPCTYYYLLATIQGKPTIDGVILNALNGKRDVLREVLTSIKGGI</sequence>
<reference evidence="4" key="1">
    <citation type="submission" date="2020-03" db="EMBL/GenBank/DDBJ databases">
        <title>The deep terrestrial virosphere.</title>
        <authorList>
            <person name="Holmfeldt K."/>
            <person name="Nilsson E."/>
            <person name="Simone D."/>
            <person name="Lopez-Fernandez M."/>
            <person name="Wu X."/>
            <person name="de Brujin I."/>
            <person name="Lundin D."/>
            <person name="Andersson A."/>
            <person name="Bertilsson S."/>
            <person name="Dopson M."/>
        </authorList>
    </citation>
    <scope>NUCLEOTIDE SEQUENCE</scope>
    <source>
        <strain evidence="4">MM415A01388</strain>
    </source>
</reference>
<dbReference type="Gene3D" id="3.40.50.300">
    <property type="entry name" value="P-loop containing nucleotide triphosphate hydrolases"/>
    <property type="match status" value="1"/>
</dbReference>
<dbReference type="InterPro" id="IPR049730">
    <property type="entry name" value="SNF2/RAD54-like_C"/>
</dbReference>
<dbReference type="EMBL" id="MT142255">
    <property type="protein sequence ID" value="QJA76964.1"/>
    <property type="molecule type" value="Genomic_DNA"/>
</dbReference>
<dbReference type="Pfam" id="PF00271">
    <property type="entry name" value="Helicase_C"/>
    <property type="match status" value="1"/>
</dbReference>
<accession>A0A6M3K4D6</accession>
<dbReference type="PROSITE" id="PS51192">
    <property type="entry name" value="HELICASE_ATP_BIND_1"/>
    <property type="match status" value="1"/>
</dbReference>
<keyword evidence="1" id="KW-0378">Hydrolase</keyword>
<dbReference type="GO" id="GO:0004386">
    <property type="term" value="F:helicase activity"/>
    <property type="evidence" value="ECO:0007669"/>
    <property type="project" value="UniProtKB-KW"/>
</dbReference>
<dbReference type="SUPFAM" id="SSF52540">
    <property type="entry name" value="P-loop containing nucleoside triphosphate hydrolases"/>
    <property type="match status" value="2"/>
</dbReference>
<dbReference type="InterPro" id="IPR000330">
    <property type="entry name" value="SNF2_N"/>
</dbReference>
<dbReference type="Pfam" id="PF00176">
    <property type="entry name" value="SNF2-rel_dom"/>
    <property type="match status" value="1"/>
</dbReference>
<feature type="domain" description="Helicase ATP-binding" evidence="2">
    <location>
        <begin position="57"/>
        <end position="211"/>
    </location>
</feature>
<evidence type="ECO:0000256" key="1">
    <source>
        <dbReference type="ARBA" id="ARBA00022801"/>
    </source>
</evidence>
<proteinExistence type="predicted"/>
<name>A0A6M3K4D6_9ZZZZ</name>
<dbReference type="GO" id="GO:0031297">
    <property type="term" value="P:replication fork processing"/>
    <property type="evidence" value="ECO:0007669"/>
    <property type="project" value="TreeGrafter"/>
</dbReference>
<feature type="domain" description="Helicase C-terminal" evidence="3">
    <location>
        <begin position="342"/>
        <end position="491"/>
    </location>
</feature>
<protein>
    <submittedName>
        <fullName evidence="4">Putative helicase</fullName>
    </submittedName>
</protein>
<dbReference type="GO" id="GO:0006281">
    <property type="term" value="P:DNA repair"/>
    <property type="evidence" value="ECO:0007669"/>
    <property type="project" value="TreeGrafter"/>
</dbReference>
<dbReference type="CDD" id="cd18793">
    <property type="entry name" value="SF2_C_SNF"/>
    <property type="match status" value="1"/>
</dbReference>
<dbReference type="InterPro" id="IPR001650">
    <property type="entry name" value="Helicase_C-like"/>
</dbReference>
<keyword evidence="4" id="KW-0347">Helicase</keyword>
<keyword evidence="4" id="KW-0067">ATP-binding</keyword>
<dbReference type="AlphaFoldDB" id="A0A6M3K4D6"/>
<dbReference type="PROSITE" id="PS51194">
    <property type="entry name" value="HELICASE_CTER"/>
    <property type="match status" value="1"/>
</dbReference>
<evidence type="ECO:0000259" key="3">
    <source>
        <dbReference type="PROSITE" id="PS51194"/>
    </source>
</evidence>
<dbReference type="GO" id="GO:0016787">
    <property type="term" value="F:hydrolase activity"/>
    <property type="evidence" value="ECO:0007669"/>
    <property type="project" value="UniProtKB-KW"/>
</dbReference>
<evidence type="ECO:0000313" key="4">
    <source>
        <dbReference type="EMBL" id="QJA76964.1"/>
    </source>
</evidence>